<name>A0A242M7V4_CABSO</name>
<dbReference type="EMBL" id="NBTY01000199">
    <property type="protein sequence ID" value="OTP66913.1"/>
    <property type="molecule type" value="Genomic_DNA"/>
</dbReference>
<sequence>MVWRYKNRWFRRWLVLIVFWAVPVMIVAANEIREQLAYDSADLSHTLSTWSFTDTQRAQPAAQRCHGPIDEARSAGCPQDMLAAKTALDQQAIAQYATRKGVLFGYLWTAFIGYWVVPAITLFVLGAIIGVIRRSLRHPMKQNDVQSTHEPAHKTTHVAKP</sequence>
<dbReference type="RefSeq" id="WP_069638350.1">
    <property type="nucleotide sequence ID" value="NZ_NBTY01000199.1"/>
</dbReference>
<keyword evidence="2" id="KW-1133">Transmembrane helix</keyword>
<protein>
    <submittedName>
        <fullName evidence="3">Kynurenine formamidase, bacterial</fullName>
    </submittedName>
</protein>
<keyword evidence="2" id="KW-0812">Transmembrane</keyword>
<comment type="caution">
    <text evidence="3">The sequence shown here is derived from an EMBL/GenBank/DDBJ whole genome shotgun (WGS) entry which is preliminary data.</text>
</comment>
<gene>
    <name evidence="3" type="ORF">PAMC26510_34295</name>
</gene>
<feature type="region of interest" description="Disordered" evidence="1">
    <location>
        <begin position="141"/>
        <end position="161"/>
    </location>
</feature>
<keyword evidence="2" id="KW-0472">Membrane</keyword>
<evidence type="ECO:0000256" key="1">
    <source>
        <dbReference type="SAM" id="MobiDB-lite"/>
    </source>
</evidence>
<accession>A0A242M7V4</accession>
<feature type="transmembrane region" description="Helical" evidence="2">
    <location>
        <begin position="106"/>
        <end position="132"/>
    </location>
</feature>
<organism evidence="3 4">
    <name type="scientific">Caballeronia sordidicola</name>
    <name type="common">Burkholderia sordidicola</name>
    <dbReference type="NCBI Taxonomy" id="196367"/>
    <lineage>
        <taxon>Bacteria</taxon>
        <taxon>Pseudomonadati</taxon>
        <taxon>Pseudomonadota</taxon>
        <taxon>Betaproteobacteria</taxon>
        <taxon>Burkholderiales</taxon>
        <taxon>Burkholderiaceae</taxon>
        <taxon>Caballeronia</taxon>
    </lineage>
</organism>
<evidence type="ECO:0000256" key="2">
    <source>
        <dbReference type="SAM" id="Phobius"/>
    </source>
</evidence>
<proteinExistence type="predicted"/>
<evidence type="ECO:0000313" key="4">
    <source>
        <dbReference type="Proteomes" id="UP000194546"/>
    </source>
</evidence>
<dbReference type="Proteomes" id="UP000194546">
    <property type="component" value="Unassembled WGS sequence"/>
</dbReference>
<evidence type="ECO:0000313" key="3">
    <source>
        <dbReference type="EMBL" id="OTP66913.1"/>
    </source>
</evidence>
<dbReference type="AlphaFoldDB" id="A0A242M7V4"/>
<reference evidence="3 4" key="1">
    <citation type="submission" date="2017-03" db="EMBL/GenBank/DDBJ databases">
        <title>Genome analysis of strain PAMC 26510.</title>
        <authorList>
            <person name="Oh H.-M."/>
            <person name="Yang J.-A."/>
        </authorList>
    </citation>
    <scope>NUCLEOTIDE SEQUENCE [LARGE SCALE GENOMIC DNA]</scope>
    <source>
        <strain evidence="3 4">PAMC 26510</strain>
    </source>
</reference>